<feature type="disulfide bond" evidence="22">
    <location>
        <begin position="195"/>
        <end position="209"/>
    </location>
</feature>
<evidence type="ECO:0000256" key="15">
    <source>
        <dbReference type="ARBA" id="ARBA00023257"/>
    </source>
</evidence>
<keyword evidence="8 24" id="KW-0406">Ion transport</keyword>
<feature type="disulfide bond" evidence="22">
    <location>
        <begin position="255"/>
        <end position="266"/>
    </location>
</feature>
<dbReference type="GO" id="GO:0098982">
    <property type="term" value="C:GABA-ergic synapse"/>
    <property type="evidence" value="ECO:0007669"/>
    <property type="project" value="Ensembl"/>
</dbReference>
<evidence type="ECO:0000256" key="20">
    <source>
        <dbReference type="ARBA" id="ARBA00034104"/>
    </source>
</evidence>
<dbReference type="InterPro" id="IPR008127">
    <property type="entry name" value="Glycine_rcpt_A"/>
</dbReference>
<comment type="caution">
    <text evidence="24">Lacks conserved residue(s) required for the propagation of feature annotation.</text>
</comment>
<dbReference type="CDD" id="cd19009">
    <property type="entry name" value="LGIC_ECD_GlyR_alpha"/>
    <property type="match status" value="1"/>
</dbReference>
<reference evidence="28 29" key="1">
    <citation type="journal article" date="2019" name="Proc. Natl. Acad. Sci. U.S.A.">
        <title>Regulatory changes in pterin and carotenoid genes underlie balanced color polymorphisms in the wall lizard.</title>
        <authorList>
            <person name="Andrade P."/>
            <person name="Pinho C."/>
            <person name="Perez I de Lanuza G."/>
            <person name="Afonso S."/>
            <person name="Brejcha J."/>
            <person name="Rubin C.J."/>
            <person name="Wallerman O."/>
            <person name="Pereira P."/>
            <person name="Sabatino S.J."/>
            <person name="Bellati A."/>
            <person name="Pellitteri-Rosa D."/>
            <person name="Bosakova Z."/>
            <person name="Bunikis I."/>
            <person name="Carretero M.A."/>
            <person name="Feiner N."/>
            <person name="Marsik P."/>
            <person name="Pauperio F."/>
            <person name="Salvi D."/>
            <person name="Soler L."/>
            <person name="While G.M."/>
            <person name="Uller T."/>
            <person name="Font E."/>
            <person name="Andersson L."/>
            <person name="Carneiro M."/>
        </authorList>
    </citation>
    <scope>NUCLEOTIDE SEQUENCE</scope>
</reference>
<keyword evidence="5" id="KW-0732">Signal</keyword>
<dbReference type="GO" id="GO:0071294">
    <property type="term" value="P:cellular response to zinc ion"/>
    <property type="evidence" value="ECO:0007669"/>
    <property type="project" value="Ensembl"/>
</dbReference>
<dbReference type="Pfam" id="PF02932">
    <property type="entry name" value="Neur_chan_memb"/>
    <property type="match status" value="1"/>
</dbReference>
<evidence type="ECO:0000256" key="24">
    <source>
        <dbReference type="RuleBase" id="RU000687"/>
    </source>
</evidence>
<keyword evidence="4 24" id="KW-0812">Transmembrane</keyword>
<evidence type="ECO:0000256" key="23">
    <source>
        <dbReference type="PIRSR" id="PIRSR608127-53"/>
    </source>
</evidence>
<evidence type="ECO:0000256" key="3">
    <source>
        <dbReference type="ARBA" id="ARBA00022475"/>
    </source>
</evidence>
<evidence type="ECO:0000256" key="21">
    <source>
        <dbReference type="PIRSR" id="PIRSR608127-51"/>
    </source>
</evidence>
<dbReference type="SUPFAM" id="SSF90112">
    <property type="entry name" value="Neurotransmitter-gated ion-channel transmembrane pore"/>
    <property type="match status" value="1"/>
</dbReference>
<dbReference type="GO" id="GO:0007218">
    <property type="term" value="P:neuropeptide signaling pathway"/>
    <property type="evidence" value="ECO:0007669"/>
    <property type="project" value="Ensembl"/>
</dbReference>
<dbReference type="GO" id="GO:0099634">
    <property type="term" value="C:postsynaptic specialization membrane"/>
    <property type="evidence" value="ECO:0007669"/>
    <property type="project" value="Ensembl"/>
</dbReference>
<keyword evidence="12" id="KW-0869">Chloride channel</keyword>
<evidence type="ECO:0000256" key="14">
    <source>
        <dbReference type="ARBA" id="ARBA00023214"/>
    </source>
</evidence>
<dbReference type="GO" id="GO:0016934">
    <property type="term" value="F:extracellularly glycine-gated chloride channel activity"/>
    <property type="evidence" value="ECO:0007669"/>
    <property type="project" value="Ensembl"/>
</dbReference>
<feature type="region of interest" description="Disordered" evidence="25">
    <location>
        <begin position="1"/>
        <end position="23"/>
    </location>
</feature>
<dbReference type="Ensembl" id="ENSPMRT00000011594.1">
    <property type="protein sequence ID" value="ENSPMRP00000010864.1"/>
    <property type="gene ID" value="ENSPMRG00000007227.1"/>
</dbReference>
<dbReference type="GO" id="GO:0042995">
    <property type="term" value="C:cell projection"/>
    <property type="evidence" value="ECO:0007669"/>
    <property type="project" value="UniProtKB-SubCell"/>
</dbReference>
<evidence type="ECO:0000256" key="22">
    <source>
        <dbReference type="PIRSR" id="PIRSR608127-52"/>
    </source>
</evidence>
<accession>A0A670IGU9</accession>
<dbReference type="InterPro" id="IPR018000">
    <property type="entry name" value="Neurotransmitter_ion_chnl_CS"/>
</dbReference>
<keyword evidence="17" id="KW-1071">Ligand-gated ion channel</keyword>
<evidence type="ECO:0000256" key="7">
    <source>
        <dbReference type="ARBA" id="ARBA00023018"/>
    </source>
</evidence>
<dbReference type="PANTHER" id="PTHR18945">
    <property type="entry name" value="NEUROTRANSMITTER GATED ION CHANNEL"/>
    <property type="match status" value="1"/>
</dbReference>
<feature type="compositionally biased region" description="Pro residues" evidence="25">
    <location>
        <begin position="456"/>
        <end position="467"/>
    </location>
</feature>
<evidence type="ECO:0000256" key="11">
    <source>
        <dbReference type="ARBA" id="ARBA00023170"/>
    </source>
</evidence>
<dbReference type="InterPro" id="IPR006202">
    <property type="entry name" value="Neur_chan_lig-bd"/>
</dbReference>
<evidence type="ECO:0000256" key="5">
    <source>
        <dbReference type="ARBA" id="ARBA00022729"/>
    </source>
</evidence>
<gene>
    <name evidence="28" type="primary">GLRA2</name>
</gene>
<dbReference type="GO" id="GO:0022852">
    <property type="term" value="F:glycine-gated chloride ion channel activity"/>
    <property type="evidence" value="ECO:0007669"/>
    <property type="project" value="Ensembl"/>
</dbReference>
<dbReference type="InterPro" id="IPR006028">
    <property type="entry name" value="GABAA/Glycine_rcpt"/>
</dbReference>
<reference evidence="28" key="2">
    <citation type="submission" date="2025-08" db="UniProtKB">
        <authorList>
            <consortium name="Ensembl"/>
        </authorList>
    </citation>
    <scope>IDENTIFICATION</scope>
</reference>
<dbReference type="Gene3D" id="2.70.170.10">
    <property type="entry name" value="Neurotransmitter-gated ion-channel ligand-binding domain"/>
    <property type="match status" value="1"/>
</dbReference>
<dbReference type="PROSITE" id="PS00236">
    <property type="entry name" value="NEUROTR_ION_CHANNEL"/>
    <property type="match status" value="1"/>
</dbReference>
<dbReference type="GO" id="GO:0034707">
    <property type="term" value="C:chloride channel complex"/>
    <property type="evidence" value="ECO:0007669"/>
    <property type="project" value="UniProtKB-KW"/>
</dbReference>
<dbReference type="GO" id="GO:0016594">
    <property type="term" value="F:glycine binding"/>
    <property type="evidence" value="ECO:0007669"/>
    <property type="project" value="Ensembl"/>
</dbReference>
<evidence type="ECO:0000256" key="8">
    <source>
        <dbReference type="ARBA" id="ARBA00023065"/>
    </source>
</evidence>
<evidence type="ECO:0000259" key="27">
    <source>
        <dbReference type="Pfam" id="PF02932"/>
    </source>
</evidence>
<feature type="binding site" evidence="23">
    <location>
        <begin position="259"/>
        <end position="264"/>
    </location>
    <ligand>
        <name>strychnine</name>
        <dbReference type="ChEBI" id="CHEBI:90700"/>
        <note>antagonist</note>
    </ligand>
</feature>
<keyword evidence="6 24" id="KW-1133">Transmembrane helix</keyword>
<dbReference type="GO" id="GO:0071230">
    <property type="term" value="P:cellular response to amino acid stimulus"/>
    <property type="evidence" value="ECO:0007669"/>
    <property type="project" value="Ensembl"/>
</dbReference>
<evidence type="ECO:0000256" key="25">
    <source>
        <dbReference type="SAM" id="MobiDB-lite"/>
    </source>
</evidence>
<keyword evidence="14" id="KW-0868">Chloride</keyword>
<dbReference type="FunFam" id="2.70.170.10:FF:000002">
    <property type="entry name" value="Glycine receptor alpha 1 subunit"/>
    <property type="match status" value="1"/>
</dbReference>
<keyword evidence="11" id="KW-0675">Receptor</keyword>
<dbReference type="GeneTree" id="ENSGT00940000158730"/>
<dbReference type="NCBIfam" id="TIGR00860">
    <property type="entry name" value="LIC"/>
    <property type="match status" value="1"/>
</dbReference>
<evidence type="ECO:0000313" key="29">
    <source>
        <dbReference type="Proteomes" id="UP000472272"/>
    </source>
</evidence>
<evidence type="ECO:0000256" key="9">
    <source>
        <dbReference type="ARBA" id="ARBA00023136"/>
    </source>
</evidence>
<evidence type="ECO:0000256" key="13">
    <source>
        <dbReference type="ARBA" id="ARBA00023180"/>
    </source>
</evidence>
<comment type="subcellular location">
    <subcellularLocation>
        <location evidence="1">Cell projection</location>
    </subcellularLocation>
    <subcellularLocation>
        <location evidence="20">Postsynaptic cell membrane</location>
        <topology evidence="20">Multi-pass membrane protein</topology>
    </subcellularLocation>
</comment>
<dbReference type="SUPFAM" id="SSF63712">
    <property type="entry name" value="Nicotinic receptor ligand binding domain-like"/>
    <property type="match status" value="1"/>
</dbReference>
<dbReference type="AlphaFoldDB" id="A0A670IGU9"/>
<keyword evidence="7" id="KW-0770">Synapse</keyword>
<keyword evidence="2 24" id="KW-0813">Transport</keyword>
<dbReference type="Gene3D" id="1.20.58.390">
    <property type="entry name" value="Neurotransmitter-gated ion-channel transmembrane domain"/>
    <property type="match status" value="1"/>
</dbReference>
<feature type="site" description="Important for obstruction of the ion pore in the closed conformation" evidence="21">
    <location>
        <position position="318"/>
    </location>
</feature>
<evidence type="ECO:0000256" key="4">
    <source>
        <dbReference type="ARBA" id="ARBA00022692"/>
    </source>
</evidence>
<evidence type="ECO:0000259" key="26">
    <source>
        <dbReference type="Pfam" id="PF02931"/>
    </source>
</evidence>
<protein>
    <submittedName>
        <fullName evidence="28">Glycine receptor alpha 2</fullName>
    </submittedName>
</protein>
<evidence type="ECO:0000256" key="1">
    <source>
        <dbReference type="ARBA" id="ARBA00004316"/>
    </source>
</evidence>
<dbReference type="CDD" id="cd19060">
    <property type="entry name" value="LGIC_TM_GlyR_alpha"/>
    <property type="match status" value="1"/>
</dbReference>
<dbReference type="InterPro" id="IPR038050">
    <property type="entry name" value="Neuro_actylchol_rec"/>
</dbReference>
<evidence type="ECO:0000313" key="28">
    <source>
        <dbReference type="Ensembl" id="ENSPMRP00000010864.1"/>
    </source>
</evidence>
<dbReference type="PRINTS" id="PR00253">
    <property type="entry name" value="GABAARECEPTR"/>
</dbReference>
<keyword evidence="15" id="KW-0628">Postsynaptic cell membrane</keyword>
<organism evidence="28 29">
    <name type="scientific">Podarcis muralis</name>
    <name type="common">Wall lizard</name>
    <name type="synonym">Lacerta muralis</name>
    <dbReference type="NCBI Taxonomy" id="64176"/>
    <lineage>
        <taxon>Eukaryota</taxon>
        <taxon>Metazoa</taxon>
        <taxon>Chordata</taxon>
        <taxon>Craniata</taxon>
        <taxon>Vertebrata</taxon>
        <taxon>Euteleostomi</taxon>
        <taxon>Lepidosauria</taxon>
        <taxon>Squamata</taxon>
        <taxon>Bifurcata</taxon>
        <taxon>Unidentata</taxon>
        <taxon>Episquamata</taxon>
        <taxon>Laterata</taxon>
        <taxon>Lacertibaenia</taxon>
        <taxon>Lacertidae</taxon>
        <taxon>Podarcis</taxon>
    </lineage>
</organism>
<dbReference type="Pfam" id="PF02931">
    <property type="entry name" value="Neur_chan_LBD"/>
    <property type="match status" value="1"/>
</dbReference>
<comment type="similarity">
    <text evidence="24">Belongs to the ligand-gated ion channel (TC 1.A.9) family.</text>
</comment>
<evidence type="ECO:0000256" key="2">
    <source>
        <dbReference type="ARBA" id="ARBA00022448"/>
    </source>
</evidence>
<evidence type="ECO:0000256" key="6">
    <source>
        <dbReference type="ARBA" id="ARBA00022989"/>
    </source>
</evidence>
<reference evidence="28" key="3">
    <citation type="submission" date="2025-09" db="UniProtKB">
        <authorList>
            <consortium name="Ensembl"/>
        </authorList>
    </citation>
    <scope>IDENTIFICATION</scope>
</reference>
<feature type="domain" description="Neurotransmitter-gated ion-channel transmembrane" evidence="27">
    <location>
        <begin position="284"/>
        <end position="389"/>
    </location>
</feature>
<evidence type="ECO:0000256" key="10">
    <source>
        <dbReference type="ARBA" id="ARBA00023157"/>
    </source>
</evidence>
<dbReference type="InterPro" id="IPR006201">
    <property type="entry name" value="Neur_channel"/>
</dbReference>
<dbReference type="FunFam" id="1.20.58.390:FF:000003">
    <property type="entry name" value="Glycine receptor alpha 2 subunit"/>
    <property type="match status" value="1"/>
</dbReference>
<evidence type="ECO:0000256" key="16">
    <source>
        <dbReference type="ARBA" id="ARBA00023273"/>
    </source>
</evidence>
<keyword evidence="18 24" id="KW-0407">Ion channel</keyword>
<feature type="compositionally biased region" description="Basic and acidic residues" evidence="25">
    <location>
        <begin position="1"/>
        <end position="13"/>
    </location>
</feature>
<evidence type="ECO:0000256" key="18">
    <source>
        <dbReference type="ARBA" id="ARBA00023303"/>
    </source>
</evidence>
<dbReference type="GO" id="GO:0050804">
    <property type="term" value="P:modulation of chemical synaptic transmission"/>
    <property type="evidence" value="ECO:0007669"/>
    <property type="project" value="Ensembl"/>
</dbReference>
<dbReference type="GO" id="GO:0004888">
    <property type="term" value="F:transmembrane signaling receptor activity"/>
    <property type="evidence" value="ECO:0007669"/>
    <property type="project" value="InterPro"/>
</dbReference>
<evidence type="ECO:0000256" key="17">
    <source>
        <dbReference type="ARBA" id="ARBA00023286"/>
    </source>
</evidence>
<dbReference type="PRINTS" id="PR00252">
    <property type="entry name" value="NRIONCHANNEL"/>
</dbReference>
<dbReference type="InterPro" id="IPR036719">
    <property type="entry name" value="Neuro-gated_channel_TM_sf"/>
</dbReference>
<dbReference type="GO" id="GO:1904315">
    <property type="term" value="F:transmitter-gated monoatomic ion channel activity involved in regulation of postsynaptic membrane potential"/>
    <property type="evidence" value="ECO:0007669"/>
    <property type="project" value="Ensembl"/>
</dbReference>
<sequence>MVATFKRPERKMQNDVGMSSPHQAPAHLLTDGCSLSPLFRSKQMERTTFCKEHDSRSGKTPSQALSPSDFLDKLMGRTSGYDARIRPNFKGPPVNVTCNIFINSFGSVTETTMDYRVNIFLRQQWNDSRLAYSEYPDDSLDLDPSMLDSIWKPDLFFANEKGANFHDVTTDNKLLRISKNGKVLYSIRLTLTLSCPMDLKNFPMDVQTCTMQLESFGYTMNDLIFEWMSDGPVQVAEGLTLPQFILKEEKELGYCTKHYNTGKFTCIEVKFHLERQMGYYLIQMYIPSLLIVILSWVSFWINMDAAPARVALGITTVLTMTTQSSGSRASLPKVSYVKAIDIWMAVCLLFVFAALLEYAAVNFVSRQHKEFLRLRRRQRRQNKAQTVAIGNESVESVRRMNGLRMKESPAHGIMNQICNPSLREEDAARDSRFNFGGYGMGHCLQVKDGAAIKATPPNPPLPPPPPPKDSDSIKKRFVDRAKRIDTISRAAFPLAFLIFNIFYWITYKIIRHEDIHKD</sequence>
<feature type="transmembrane region" description="Helical" evidence="24">
    <location>
        <begin position="279"/>
        <end position="301"/>
    </location>
</feature>
<dbReference type="OMA" id="GYACFNV"/>
<keyword evidence="9 24" id="KW-0472">Membrane</keyword>
<name>A0A670IGU9_PODMU</name>
<dbReference type="GO" id="GO:0071361">
    <property type="term" value="P:cellular response to ethanol"/>
    <property type="evidence" value="ECO:0007669"/>
    <property type="project" value="Ensembl"/>
</dbReference>
<keyword evidence="13" id="KW-0325">Glycoprotein</keyword>
<keyword evidence="3" id="KW-1003">Cell membrane</keyword>
<feature type="domain" description="Neurotransmitter-gated ion-channel ligand-binding" evidence="26">
    <location>
        <begin position="72"/>
        <end position="277"/>
    </location>
</feature>
<feature type="transmembrane region" description="Helical" evidence="24">
    <location>
        <begin position="490"/>
        <end position="510"/>
    </location>
</feature>
<feature type="region of interest" description="Disordered" evidence="25">
    <location>
        <begin position="451"/>
        <end position="473"/>
    </location>
</feature>
<dbReference type="InterPro" id="IPR036734">
    <property type="entry name" value="Neur_chan_lig-bd_sf"/>
</dbReference>
<dbReference type="Proteomes" id="UP000472272">
    <property type="component" value="Chromosome 4"/>
</dbReference>
<comment type="catalytic activity">
    <reaction evidence="19">
        <text>chloride(in) = chloride(out)</text>
        <dbReference type="Rhea" id="RHEA:29823"/>
        <dbReference type="ChEBI" id="CHEBI:17996"/>
    </reaction>
</comment>
<evidence type="ECO:0000256" key="19">
    <source>
        <dbReference type="ARBA" id="ARBA00024167"/>
    </source>
</evidence>
<dbReference type="PRINTS" id="PR01673">
    <property type="entry name" value="GLYRALPHA"/>
</dbReference>
<keyword evidence="16" id="KW-0966">Cell projection</keyword>
<feature type="transmembrane region" description="Helical" evidence="24">
    <location>
        <begin position="342"/>
        <end position="365"/>
    </location>
</feature>
<evidence type="ECO:0000256" key="12">
    <source>
        <dbReference type="ARBA" id="ARBA00023173"/>
    </source>
</evidence>
<keyword evidence="29" id="KW-1185">Reference proteome</keyword>
<proteinExistence type="inferred from homology"/>
<keyword evidence="10 22" id="KW-1015">Disulfide bond</keyword>
<dbReference type="GO" id="GO:0098690">
    <property type="term" value="C:glycinergic synapse"/>
    <property type="evidence" value="ECO:0007669"/>
    <property type="project" value="Ensembl"/>
</dbReference>
<dbReference type="InterPro" id="IPR006029">
    <property type="entry name" value="Neurotrans-gated_channel_TM"/>
</dbReference>